<evidence type="ECO:0000256" key="4">
    <source>
        <dbReference type="ARBA" id="ARBA00022801"/>
    </source>
</evidence>
<feature type="domain" description="Peptidase S1" evidence="10">
    <location>
        <begin position="37"/>
        <end position="262"/>
    </location>
</feature>
<comment type="caution">
    <text evidence="11">The sequence shown here is derived from an EMBL/GenBank/DDBJ whole genome shotgun (WGS) entry which is preliminary data.</text>
</comment>
<evidence type="ECO:0000256" key="3">
    <source>
        <dbReference type="ARBA" id="ARBA00022729"/>
    </source>
</evidence>
<dbReference type="AlphaFoldDB" id="A0AAW1IX52"/>
<gene>
    <name evidence="11" type="ORF">QE152_g33519</name>
</gene>
<dbReference type="InterPro" id="IPR050430">
    <property type="entry name" value="Peptidase_S1"/>
</dbReference>
<comment type="similarity">
    <text evidence="1">Belongs to the peptidase S1 family.</text>
</comment>
<accession>A0AAW1IX52</accession>
<dbReference type="GO" id="GO:0006508">
    <property type="term" value="P:proteolysis"/>
    <property type="evidence" value="ECO:0007669"/>
    <property type="project" value="UniProtKB-KW"/>
</dbReference>
<evidence type="ECO:0000256" key="9">
    <source>
        <dbReference type="SAM" id="SignalP"/>
    </source>
</evidence>
<evidence type="ECO:0000256" key="7">
    <source>
        <dbReference type="ARBA" id="ARBA00023157"/>
    </source>
</evidence>
<name>A0AAW1IX52_POPJA</name>
<dbReference type="EMBL" id="JASPKY010000511">
    <property type="protein sequence ID" value="KAK9694490.1"/>
    <property type="molecule type" value="Genomic_DNA"/>
</dbReference>
<evidence type="ECO:0000313" key="12">
    <source>
        <dbReference type="Proteomes" id="UP001458880"/>
    </source>
</evidence>
<dbReference type="FunFam" id="2.40.10.10:FF:000077">
    <property type="entry name" value="Predicted protein"/>
    <property type="match status" value="1"/>
</dbReference>
<keyword evidence="4 8" id="KW-0378">Hydrolase</keyword>
<dbReference type="Proteomes" id="UP001458880">
    <property type="component" value="Unassembled WGS sequence"/>
</dbReference>
<dbReference type="InterPro" id="IPR001254">
    <property type="entry name" value="Trypsin_dom"/>
</dbReference>
<evidence type="ECO:0000256" key="5">
    <source>
        <dbReference type="ARBA" id="ARBA00022825"/>
    </source>
</evidence>
<dbReference type="SMART" id="SM00020">
    <property type="entry name" value="Tryp_SPc"/>
    <property type="match status" value="1"/>
</dbReference>
<dbReference type="CDD" id="cd00190">
    <property type="entry name" value="Tryp_SPc"/>
    <property type="match status" value="1"/>
</dbReference>
<dbReference type="PANTHER" id="PTHR24276">
    <property type="entry name" value="POLYSERASE-RELATED"/>
    <property type="match status" value="1"/>
</dbReference>
<keyword evidence="2 8" id="KW-0645">Protease</keyword>
<evidence type="ECO:0000256" key="6">
    <source>
        <dbReference type="ARBA" id="ARBA00023145"/>
    </source>
</evidence>
<dbReference type="PROSITE" id="PS50240">
    <property type="entry name" value="TRYPSIN_DOM"/>
    <property type="match status" value="1"/>
</dbReference>
<feature type="chain" id="PRO_5043754943" evidence="9">
    <location>
        <begin position="21"/>
        <end position="263"/>
    </location>
</feature>
<proteinExistence type="inferred from homology"/>
<dbReference type="GO" id="GO:0004252">
    <property type="term" value="F:serine-type endopeptidase activity"/>
    <property type="evidence" value="ECO:0007669"/>
    <property type="project" value="InterPro"/>
</dbReference>
<keyword evidence="12" id="KW-1185">Reference proteome</keyword>
<sequence length="263" mass="27354">MKSIVILPLLLLLAGTLVAASKFDFVFKNVPFIDGRIVGGEATTIEQHPYQISVQILGSHWCGGSIISDRYIVSAAHCFAYPTSWYSIRAGSSLHNSGGQVIAASSITNHPNYNPSTADNDISIVFLASALTFGSGVATIPLPAQNEYVAEGSLAVVTGWGNLQEGGSAPIQLQVVGVPIVSNARCAALYSVLGWDVSDNMLCAGYDEGGKDACQGDSGGPLAINGTLIGIVSWGQGCAQPGFPGVYANVPYLRNFITSVTGI</sequence>
<evidence type="ECO:0000256" key="2">
    <source>
        <dbReference type="ARBA" id="ARBA00022670"/>
    </source>
</evidence>
<protein>
    <submittedName>
        <fullName evidence="11">Trypsin</fullName>
    </submittedName>
</protein>
<feature type="signal peptide" evidence="9">
    <location>
        <begin position="1"/>
        <end position="20"/>
    </location>
</feature>
<keyword evidence="6" id="KW-0865">Zymogen</keyword>
<evidence type="ECO:0000313" key="11">
    <source>
        <dbReference type="EMBL" id="KAK9694490.1"/>
    </source>
</evidence>
<dbReference type="PROSITE" id="PS00134">
    <property type="entry name" value="TRYPSIN_HIS"/>
    <property type="match status" value="1"/>
</dbReference>
<dbReference type="Pfam" id="PF00089">
    <property type="entry name" value="Trypsin"/>
    <property type="match status" value="1"/>
</dbReference>
<dbReference type="InterPro" id="IPR001314">
    <property type="entry name" value="Peptidase_S1A"/>
</dbReference>
<dbReference type="SUPFAM" id="SSF50494">
    <property type="entry name" value="Trypsin-like serine proteases"/>
    <property type="match status" value="1"/>
</dbReference>
<dbReference type="InterPro" id="IPR033116">
    <property type="entry name" value="TRYPSIN_SER"/>
</dbReference>
<keyword evidence="7" id="KW-1015">Disulfide bond</keyword>
<dbReference type="PRINTS" id="PR00722">
    <property type="entry name" value="CHYMOTRYPSIN"/>
</dbReference>
<dbReference type="PANTHER" id="PTHR24276:SF91">
    <property type="entry name" value="AT26814P-RELATED"/>
    <property type="match status" value="1"/>
</dbReference>
<organism evidence="11 12">
    <name type="scientific">Popillia japonica</name>
    <name type="common">Japanese beetle</name>
    <dbReference type="NCBI Taxonomy" id="7064"/>
    <lineage>
        <taxon>Eukaryota</taxon>
        <taxon>Metazoa</taxon>
        <taxon>Ecdysozoa</taxon>
        <taxon>Arthropoda</taxon>
        <taxon>Hexapoda</taxon>
        <taxon>Insecta</taxon>
        <taxon>Pterygota</taxon>
        <taxon>Neoptera</taxon>
        <taxon>Endopterygota</taxon>
        <taxon>Coleoptera</taxon>
        <taxon>Polyphaga</taxon>
        <taxon>Scarabaeiformia</taxon>
        <taxon>Scarabaeidae</taxon>
        <taxon>Rutelinae</taxon>
        <taxon>Popillia</taxon>
    </lineage>
</organism>
<reference evidence="11 12" key="1">
    <citation type="journal article" date="2024" name="BMC Genomics">
        <title>De novo assembly and annotation of Popillia japonica's genome with initial clues to its potential as an invasive pest.</title>
        <authorList>
            <person name="Cucini C."/>
            <person name="Boschi S."/>
            <person name="Funari R."/>
            <person name="Cardaioli E."/>
            <person name="Iannotti N."/>
            <person name="Marturano G."/>
            <person name="Paoli F."/>
            <person name="Bruttini M."/>
            <person name="Carapelli A."/>
            <person name="Frati F."/>
            <person name="Nardi F."/>
        </authorList>
    </citation>
    <scope>NUCLEOTIDE SEQUENCE [LARGE SCALE GENOMIC DNA]</scope>
    <source>
        <strain evidence="11">DMR45628</strain>
    </source>
</reference>
<evidence type="ECO:0000259" key="10">
    <source>
        <dbReference type="PROSITE" id="PS50240"/>
    </source>
</evidence>
<dbReference type="InterPro" id="IPR009003">
    <property type="entry name" value="Peptidase_S1_PA"/>
</dbReference>
<evidence type="ECO:0000256" key="8">
    <source>
        <dbReference type="RuleBase" id="RU363034"/>
    </source>
</evidence>
<evidence type="ECO:0000256" key="1">
    <source>
        <dbReference type="ARBA" id="ARBA00007664"/>
    </source>
</evidence>
<dbReference type="PROSITE" id="PS00135">
    <property type="entry name" value="TRYPSIN_SER"/>
    <property type="match status" value="1"/>
</dbReference>
<dbReference type="InterPro" id="IPR043504">
    <property type="entry name" value="Peptidase_S1_PA_chymotrypsin"/>
</dbReference>
<dbReference type="Gene3D" id="2.40.10.10">
    <property type="entry name" value="Trypsin-like serine proteases"/>
    <property type="match status" value="1"/>
</dbReference>
<keyword evidence="3 9" id="KW-0732">Signal</keyword>
<dbReference type="InterPro" id="IPR018114">
    <property type="entry name" value="TRYPSIN_HIS"/>
</dbReference>
<keyword evidence="5 8" id="KW-0720">Serine protease</keyword>